<proteinExistence type="predicted"/>
<keyword evidence="3" id="KW-1185">Reference proteome</keyword>
<evidence type="ECO:0000313" key="2">
    <source>
        <dbReference type="EnsemblPlants" id="OPUNC08G14210.1"/>
    </source>
</evidence>
<sequence>MLLLLQLGGDKARQGGTSSLSCTAGWGGALRAMSSLIEDDDEEDLGEDDTTASLGGIRSGNLSTCPEEKGASVLRLPRSGNCAIKLTPQIQKHYHKFTKIHRLPLPVTRRPLLPLECLPPTASPSCTAACLLPSRRIRWRGGCRRRPPPPPHAPPTVALAESGVGGEGEKGRRSGGGIDQICIKL</sequence>
<accession>A0A0E0LVB8</accession>
<dbReference type="Gramene" id="OPUNC08G14210.1">
    <property type="protein sequence ID" value="OPUNC08G14210.1"/>
    <property type="gene ID" value="OPUNC08G14210"/>
</dbReference>
<dbReference type="EnsemblPlants" id="OPUNC08G14210.1">
    <property type="protein sequence ID" value="OPUNC08G14210.1"/>
    <property type="gene ID" value="OPUNC08G14210"/>
</dbReference>
<dbReference type="AlphaFoldDB" id="A0A0E0LVB8"/>
<dbReference type="HOGENOM" id="CLU_1463523_0_0_1"/>
<feature type="region of interest" description="Disordered" evidence="1">
    <location>
        <begin position="143"/>
        <end position="178"/>
    </location>
</feature>
<evidence type="ECO:0000256" key="1">
    <source>
        <dbReference type="SAM" id="MobiDB-lite"/>
    </source>
</evidence>
<reference evidence="2" key="1">
    <citation type="submission" date="2015-04" db="UniProtKB">
        <authorList>
            <consortium name="EnsemblPlants"/>
        </authorList>
    </citation>
    <scope>IDENTIFICATION</scope>
</reference>
<reference evidence="2" key="2">
    <citation type="submission" date="2018-05" db="EMBL/GenBank/DDBJ databases">
        <title>OpunRS2 (Oryza punctata Reference Sequence Version 2).</title>
        <authorList>
            <person name="Zhang J."/>
            <person name="Kudrna D."/>
            <person name="Lee S."/>
            <person name="Talag J."/>
            <person name="Welchert J."/>
            <person name="Wing R.A."/>
        </authorList>
    </citation>
    <scope>NUCLEOTIDE SEQUENCE [LARGE SCALE GENOMIC DNA]</scope>
</reference>
<evidence type="ECO:0000313" key="3">
    <source>
        <dbReference type="Proteomes" id="UP000026962"/>
    </source>
</evidence>
<organism evidence="2">
    <name type="scientific">Oryza punctata</name>
    <name type="common">Red rice</name>
    <dbReference type="NCBI Taxonomy" id="4537"/>
    <lineage>
        <taxon>Eukaryota</taxon>
        <taxon>Viridiplantae</taxon>
        <taxon>Streptophyta</taxon>
        <taxon>Embryophyta</taxon>
        <taxon>Tracheophyta</taxon>
        <taxon>Spermatophyta</taxon>
        <taxon>Magnoliopsida</taxon>
        <taxon>Liliopsida</taxon>
        <taxon>Poales</taxon>
        <taxon>Poaceae</taxon>
        <taxon>BOP clade</taxon>
        <taxon>Oryzoideae</taxon>
        <taxon>Oryzeae</taxon>
        <taxon>Oryzinae</taxon>
        <taxon>Oryza</taxon>
    </lineage>
</organism>
<name>A0A0E0LVB8_ORYPU</name>
<protein>
    <submittedName>
        <fullName evidence="2">Uncharacterized protein</fullName>
    </submittedName>
</protein>
<dbReference type="Proteomes" id="UP000026962">
    <property type="component" value="Chromosome 8"/>
</dbReference>